<protein>
    <submittedName>
        <fullName evidence="1">Uncharacterized protein</fullName>
    </submittedName>
</protein>
<dbReference type="AlphaFoldDB" id="A0A2S4UPV5"/>
<evidence type="ECO:0000313" key="1">
    <source>
        <dbReference type="EMBL" id="POV99280.1"/>
    </source>
</evidence>
<keyword evidence="2" id="KW-1185">Reference proteome</keyword>
<dbReference type="EMBL" id="PKSL01000204">
    <property type="protein sequence ID" value="POV99280.1"/>
    <property type="molecule type" value="Genomic_DNA"/>
</dbReference>
<feature type="non-terminal residue" evidence="1">
    <location>
        <position position="1"/>
    </location>
</feature>
<proteinExistence type="predicted"/>
<gene>
    <name evidence="1" type="ORF">PSTT_13891</name>
</gene>
<dbReference type="VEuPathDB" id="FungiDB:PSHT_09428"/>
<name>A0A2S4UPV5_9BASI</name>
<dbReference type="Proteomes" id="UP000239156">
    <property type="component" value="Unassembled WGS sequence"/>
</dbReference>
<accession>A0A2S4UPV5</accession>
<dbReference type="VEuPathDB" id="FungiDB:PSTT_13891"/>
<evidence type="ECO:0000313" key="2">
    <source>
        <dbReference type="Proteomes" id="UP000239156"/>
    </source>
</evidence>
<comment type="caution">
    <text evidence="1">The sequence shown here is derived from an EMBL/GenBank/DDBJ whole genome shotgun (WGS) entry which is preliminary data.</text>
</comment>
<organism evidence="1 2">
    <name type="scientific">Puccinia striiformis</name>
    <dbReference type="NCBI Taxonomy" id="27350"/>
    <lineage>
        <taxon>Eukaryota</taxon>
        <taxon>Fungi</taxon>
        <taxon>Dikarya</taxon>
        <taxon>Basidiomycota</taxon>
        <taxon>Pucciniomycotina</taxon>
        <taxon>Pucciniomycetes</taxon>
        <taxon>Pucciniales</taxon>
        <taxon>Pucciniaceae</taxon>
        <taxon>Puccinia</taxon>
    </lineage>
</organism>
<sequence>FACYPLIVFCSSYALMLDIVVKSFHAATRMTRPNGTKPEHYELKRPHESLGCSSFLSRSSSYSSLFAHSHLVAFPPIRIQVHSSRESPPSAYVLSCRLPFRCPVPNSSLLSKGPDGILKIETNGIHSSSSGPLARPGIDQVELQAAPTGDTIGSRAIASSPDLHSWPGFGIIHPSFGHPLQQPRKKSAWILMRTTNRQAAVFDSSELHVRQIIQKRASSFVDRRDLMAKMIRKVS</sequence>
<reference evidence="1" key="1">
    <citation type="submission" date="2017-12" db="EMBL/GenBank/DDBJ databases">
        <title>Gene loss provides genomic basis for host adaptation in cereal stripe rust fungi.</title>
        <authorList>
            <person name="Xia C."/>
        </authorList>
    </citation>
    <scope>NUCLEOTIDE SEQUENCE [LARGE SCALE GENOMIC DNA]</scope>
    <source>
        <strain evidence="1">93-210</strain>
    </source>
</reference>